<dbReference type="GO" id="GO:0006900">
    <property type="term" value="P:vesicle budding from membrane"/>
    <property type="evidence" value="ECO:0007669"/>
    <property type="project" value="TreeGrafter"/>
</dbReference>
<dbReference type="AlphaFoldDB" id="A0A077R1Z4"/>
<keyword evidence="2" id="KW-0963">Cytoplasm</keyword>
<evidence type="ECO:0000256" key="2">
    <source>
        <dbReference type="ARBA" id="ARBA00022490"/>
    </source>
</evidence>
<feature type="compositionally biased region" description="Polar residues" evidence="3">
    <location>
        <begin position="759"/>
        <end position="772"/>
    </location>
</feature>
<feature type="compositionally biased region" description="Low complexity" evidence="3">
    <location>
        <begin position="505"/>
        <end position="518"/>
    </location>
</feature>
<feature type="region of interest" description="Disordered" evidence="3">
    <location>
        <begin position="290"/>
        <end position="344"/>
    </location>
</feature>
<dbReference type="PROSITE" id="PS50942">
    <property type="entry name" value="ENTH"/>
    <property type="match status" value="1"/>
</dbReference>
<feature type="region of interest" description="Disordered" evidence="3">
    <location>
        <begin position="718"/>
        <end position="897"/>
    </location>
</feature>
<dbReference type="SUPFAM" id="SSF89009">
    <property type="entry name" value="GAT-like domain"/>
    <property type="match status" value="1"/>
</dbReference>
<dbReference type="InterPro" id="IPR013809">
    <property type="entry name" value="ENTH"/>
</dbReference>
<comment type="subcellular location">
    <subcellularLocation>
        <location evidence="1">Cytoplasm</location>
    </subcellularLocation>
</comment>
<feature type="domain" description="ENTH" evidence="4">
    <location>
        <begin position="1"/>
        <end position="127"/>
    </location>
</feature>
<dbReference type="Pfam" id="PF07651">
    <property type="entry name" value="ANTH"/>
    <property type="match status" value="1"/>
</dbReference>
<proteinExistence type="predicted"/>
<feature type="compositionally biased region" description="Polar residues" evidence="3">
    <location>
        <begin position="805"/>
        <end position="821"/>
    </location>
</feature>
<feature type="compositionally biased region" description="Polar residues" evidence="3">
    <location>
        <begin position="877"/>
        <end position="897"/>
    </location>
</feature>
<feature type="compositionally biased region" description="Polar residues" evidence="3">
    <location>
        <begin position="735"/>
        <end position="746"/>
    </location>
</feature>
<dbReference type="EMBL" id="HG529560">
    <property type="protein sequence ID" value="CDI52951.1"/>
    <property type="molecule type" value="Genomic_DNA"/>
</dbReference>
<dbReference type="GO" id="GO:0048268">
    <property type="term" value="P:clathrin coat assembly"/>
    <property type="evidence" value="ECO:0007669"/>
    <property type="project" value="InterPro"/>
</dbReference>
<dbReference type="GO" id="GO:0032050">
    <property type="term" value="F:clathrin heavy chain binding"/>
    <property type="evidence" value="ECO:0007669"/>
    <property type="project" value="TreeGrafter"/>
</dbReference>
<feature type="compositionally biased region" description="Pro residues" evidence="3">
    <location>
        <begin position="533"/>
        <end position="550"/>
    </location>
</feature>
<feature type="compositionally biased region" description="Low complexity" evidence="3">
    <location>
        <begin position="773"/>
        <end position="804"/>
    </location>
</feature>
<dbReference type="GO" id="GO:0005545">
    <property type="term" value="F:1-phosphatidylinositol binding"/>
    <property type="evidence" value="ECO:0007669"/>
    <property type="project" value="InterPro"/>
</dbReference>
<reference evidence="5" key="1">
    <citation type="journal article" date="2014" name="Genome Biol. Evol.">
        <title>Gene Loss Rather Than Gene Gain Is Associated with a Host Jump from Monocots to Dicots in the Smut Fungus Melanopsichium pennsylvanicum.</title>
        <authorList>
            <person name="Sharma R."/>
            <person name="Mishra B."/>
            <person name="Runge F."/>
            <person name="Thines M."/>
        </authorList>
    </citation>
    <scope>NUCLEOTIDE SEQUENCE</scope>
    <source>
        <strain evidence="5">4</strain>
    </source>
</reference>
<dbReference type="CDD" id="cd16988">
    <property type="entry name" value="ANTH_N_YAP180"/>
    <property type="match status" value="1"/>
</dbReference>
<dbReference type="InterPro" id="IPR008942">
    <property type="entry name" value="ENTH_VHS"/>
</dbReference>
<feature type="compositionally biased region" description="Low complexity" evidence="3">
    <location>
        <begin position="462"/>
        <end position="477"/>
    </location>
</feature>
<dbReference type="Gene3D" id="1.20.58.150">
    <property type="entry name" value="ANTH domain"/>
    <property type="match status" value="1"/>
</dbReference>
<protein>
    <submittedName>
        <fullName evidence="5">Anth-domain-containing protein</fullName>
    </submittedName>
</protein>
<dbReference type="InterPro" id="IPR045192">
    <property type="entry name" value="AP180-like"/>
</dbReference>
<dbReference type="SUPFAM" id="SSF48464">
    <property type="entry name" value="ENTH/VHS domain"/>
    <property type="match status" value="1"/>
</dbReference>
<evidence type="ECO:0000259" key="4">
    <source>
        <dbReference type="PROSITE" id="PS50942"/>
    </source>
</evidence>
<evidence type="ECO:0000256" key="3">
    <source>
        <dbReference type="SAM" id="MobiDB-lite"/>
    </source>
</evidence>
<dbReference type="PANTHER" id="PTHR22951:SF5">
    <property type="entry name" value="PHOSPHATIDYLINOSITOL-BINDING CLATHRIN ASSEMBLY PROTEIN LAP"/>
    <property type="match status" value="1"/>
</dbReference>
<dbReference type="GO" id="GO:0005905">
    <property type="term" value="C:clathrin-coated pit"/>
    <property type="evidence" value="ECO:0007669"/>
    <property type="project" value="TreeGrafter"/>
</dbReference>
<dbReference type="FunFam" id="1.20.58.150:FF:000004">
    <property type="entry name" value="ENTH domain protein"/>
    <property type="match status" value="1"/>
</dbReference>
<dbReference type="InterPro" id="IPR014712">
    <property type="entry name" value="ANTH_dom_sf"/>
</dbReference>
<feature type="compositionally biased region" description="Polar residues" evidence="3">
    <location>
        <begin position="581"/>
        <end position="603"/>
    </location>
</feature>
<feature type="compositionally biased region" description="Gly residues" evidence="3">
    <location>
        <begin position="452"/>
        <end position="461"/>
    </location>
</feature>
<dbReference type="InterPro" id="IPR011417">
    <property type="entry name" value="ANTH_dom"/>
</dbReference>
<dbReference type="GO" id="GO:0005546">
    <property type="term" value="F:phosphatidylinositol-4,5-bisphosphate binding"/>
    <property type="evidence" value="ECO:0007669"/>
    <property type="project" value="TreeGrafter"/>
</dbReference>
<name>A0A077R1Z4_9BASI</name>
<feature type="compositionally biased region" description="Basic and acidic residues" evidence="3">
    <location>
        <begin position="316"/>
        <end position="331"/>
    </location>
</feature>
<feature type="compositionally biased region" description="Polar residues" evidence="3">
    <location>
        <begin position="831"/>
        <end position="865"/>
    </location>
</feature>
<feature type="compositionally biased region" description="Polar residues" evidence="3">
    <location>
        <begin position="478"/>
        <end position="504"/>
    </location>
</feature>
<evidence type="ECO:0000313" key="5">
    <source>
        <dbReference type="EMBL" id="CDI52951.1"/>
    </source>
</evidence>
<dbReference type="FunFam" id="1.25.40.90:FF:000036">
    <property type="entry name" value="Unplaced genomic scaffold supercont1.4, whole genome shotgun sequence"/>
    <property type="match status" value="1"/>
</dbReference>
<feature type="compositionally biased region" description="Polar residues" evidence="3">
    <location>
        <begin position="674"/>
        <end position="696"/>
    </location>
</feature>
<dbReference type="GO" id="GO:0030136">
    <property type="term" value="C:clathrin-coated vesicle"/>
    <property type="evidence" value="ECO:0007669"/>
    <property type="project" value="InterPro"/>
</dbReference>
<feature type="region of interest" description="Disordered" evidence="3">
    <location>
        <begin position="444"/>
        <end position="604"/>
    </location>
</feature>
<sequence>MSSYDKVIKGATKPKSGGIKPKYIDPVIATTFSTDGSLQDVCRALGNRLREPNATVVLKSLVILHTMIRNGEVDNVLGHLASDTGNIRLRNVSNNSWSSYSAPQTLSVYAQYLDERVRAYRELKHDVIRSSDRSRAHSNGASNSNRLRKLSVEKGLLREVSTTQKVASVLMQCSFFLDDLNEDLIMSAFRMTLKDLLAIYTAINEGVINILEHYFEMAKSDAQRALELYRRFCRQTENVVAFLNSAKQASHSLNLAIPSLKHAPVSLAGALEEYLKDPNFEQNRLQYKENKRIADGTPSASTARPISTVSSSVPKSESKKSITIQEPDKPQRSVKPPTSNQDLQDFFASIDNNGGQNIFSNVPQEQSFFLQAQPTGMMGVNGVFGGMGMGGMGGLQTQMTGYNPFMAQQQTGMQMPQMTAFGGGMMNGAGGMQPQMTGFNPFRQSVMPQPTGFGGPFGAFDGGPSTTPSQAQPPSAQNNTSSFNPQQSSALSSFNSAFGSQLQPSNTNTNTLSETTSSPAKLLPQKTGSRNPFAPPPGSTPPPASPPAPKGPSLNQLAMSAFGSAPNGGHYGLGAGAWDGSQPTGGKNANEQQQQGQSGTLMPQKTGLIGSVASEFTFANQNQNQNQNGQNSNAGSAFGATSSGAGVSTLTGQPITSTNDLSSQFGSMSFNSSVGNQSSQPLQAQPTGFGGTSVQAFKPQSSFGASLANDAQFGGGANPGGLAAQMTGNPFARVSSPSAGMQQPSLTGMEGIRGGFGVGSSQNVGSSTTGLPASSNDSSALNAFNSAFSTNTKSSEQQQQQQQQMGLGSTAFNSGFGSASNQSQQPPQQQTTGVNGFSLNNNSAQPFGSQSSFSGTSAIQLQPQPTGFGGSSIKPFQPSSDFGKSIRNDGQPNLLQF</sequence>
<dbReference type="SMART" id="SM00273">
    <property type="entry name" value="ENTH"/>
    <property type="match status" value="1"/>
</dbReference>
<dbReference type="GO" id="GO:0072583">
    <property type="term" value="P:clathrin-dependent endocytosis"/>
    <property type="evidence" value="ECO:0007669"/>
    <property type="project" value="InterPro"/>
</dbReference>
<feature type="region of interest" description="Disordered" evidence="3">
    <location>
        <begin position="649"/>
        <end position="696"/>
    </location>
</feature>
<feature type="compositionally biased region" description="Low complexity" evidence="3">
    <location>
        <begin position="662"/>
        <end position="673"/>
    </location>
</feature>
<organism evidence="5">
    <name type="scientific">Melanopsichium pennsylvanicum 4</name>
    <dbReference type="NCBI Taxonomy" id="1398559"/>
    <lineage>
        <taxon>Eukaryota</taxon>
        <taxon>Fungi</taxon>
        <taxon>Dikarya</taxon>
        <taxon>Basidiomycota</taxon>
        <taxon>Ustilaginomycotina</taxon>
        <taxon>Ustilaginomycetes</taxon>
        <taxon>Ustilaginales</taxon>
        <taxon>Ustilaginaceae</taxon>
        <taxon>Melanopsichium</taxon>
    </lineage>
</organism>
<evidence type="ECO:0000256" key="1">
    <source>
        <dbReference type="ARBA" id="ARBA00004496"/>
    </source>
</evidence>
<dbReference type="GO" id="GO:0000149">
    <property type="term" value="F:SNARE binding"/>
    <property type="evidence" value="ECO:0007669"/>
    <property type="project" value="TreeGrafter"/>
</dbReference>
<dbReference type="Gene3D" id="1.25.40.90">
    <property type="match status" value="1"/>
</dbReference>
<dbReference type="PANTHER" id="PTHR22951">
    <property type="entry name" value="CLATHRIN ASSEMBLY PROTEIN"/>
    <property type="match status" value="1"/>
</dbReference>
<accession>A0A077R1Z4</accession>